<comment type="similarity">
    <text evidence="1">Belongs to the membrane fusion protein (MFP) (TC 8.A.1) family.</text>
</comment>
<dbReference type="NCBIfam" id="TIGR01730">
    <property type="entry name" value="RND_mfp"/>
    <property type="match status" value="1"/>
</dbReference>
<evidence type="ECO:0000313" key="6">
    <source>
        <dbReference type="EMBL" id="SER73461.1"/>
    </source>
</evidence>
<keyword evidence="3" id="KW-0812">Transmembrane</keyword>
<dbReference type="InterPro" id="IPR058792">
    <property type="entry name" value="Beta-barrel_RND_2"/>
</dbReference>
<keyword evidence="7" id="KW-1185">Reference proteome</keyword>
<feature type="domain" description="CusB-like beta-barrel" evidence="4">
    <location>
        <begin position="223"/>
        <end position="294"/>
    </location>
</feature>
<dbReference type="Pfam" id="PF25954">
    <property type="entry name" value="Beta-barrel_RND_2"/>
    <property type="match status" value="1"/>
</dbReference>
<keyword evidence="2" id="KW-0175">Coiled coil</keyword>
<name>A0A1H9RKS6_9RHOB</name>
<evidence type="ECO:0000256" key="2">
    <source>
        <dbReference type="SAM" id="Coils"/>
    </source>
</evidence>
<dbReference type="Gene3D" id="2.40.50.100">
    <property type="match status" value="1"/>
</dbReference>
<dbReference type="GO" id="GO:0015562">
    <property type="term" value="F:efflux transmembrane transporter activity"/>
    <property type="evidence" value="ECO:0007669"/>
    <property type="project" value="TreeGrafter"/>
</dbReference>
<reference evidence="6 7" key="1">
    <citation type="submission" date="2016-10" db="EMBL/GenBank/DDBJ databases">
        <authorList>
            <person name="de Groot N.N."/>
        </authorList>
    </citation>
    <scope>NUCLEOTIDE SEQUENCE [LARGE SCALE GENOMIC DNA]</scope>
    <source>
        <strain evidence="6 7">DSM 23042</strain>
    </source>
</reference>
<proteinExistence type="inferred from homology"/>
<organism evidence="6 7">
    <name type="scientific">Tranquillimonas rosea</name>
    <dbReference type="NCBI Taxonomy" id="641238"/>
    <lineage>
        <taxon>Bacteria</taxon>
        <taxon>Pseudomonadati</taxon>
        <taxon>Pseudomonadota</taxon>
        <taxon>Alphaproteobacteria</taxon>
        <taxon>Rhodobacterales</taxon>
        <taxon>Roseobacteraceae</taxon>
        <taxon>Tranquillimonas</taxon>
    </lineage>
</organism>
<dbReference type="InterPro" id="IPR006143">
    <property type="entry name" value="RND_pump_MFP"/>
</dbReference>
<dbReference type="RefSeq" id="WP_235859773.1">
    <property type="nucleotide sequence ID" value="NZ_FOGU01000002.1"/>
</dbReference>
<evidence type="ECO:0000313" key="7">
    <source>
        <dbReference type="Proteomes" id="UP000198885"/>
    </source>
</evidence>
<dbReference type="GO" id="GO:1990281">
    <property type="term" value="C:efflux pump complex"/>
    <property type="evidence" value="ECO:0007669"/>
    <property type="project" value="TreeGrafter"/>
</dbReference>
<accession>A0A1H9RKS6</accession>
<dbReference type="Proteomes" id="UP000198885">
    <property type="component" value="Unassembled WGS sequence"/>
</dbReference>
<feature type="domain" description="CzcB-like barrel-sandwich hybrid" evidence="5">
    <location>
        <begin position="91"/>
        <end position="215"/>
    </location>
</feature>
<dbReference type="EMBL" id="FOGU01000002">
    <property type="protein sequence ID" value="SER73461.1"/>
    <property type="molecule type" value="Genomic_DNA"/>
</dbReference>
<dbReference type="Pfam" id="PF25973">
    <property type="entry name" value="BSH_CzcB"/>
    <property type="match status" value="1"/>
</dbReference>
<evidence type="ECO:0000256" key="1">
    <source>
        <dbReference type="ARBA" id="ARBA00009477"/>
    </source>
</evidence>
<gene>
    <name evidence="6" type="ORF">SAMN04490244_102339</name>
</gene>
<feature type="transmembrane region" description="Helical" evidence="3">
    <location>
        <begin position="23"/>
        <end position="44"/>
    </location>
</feature>
<evidence type="ECO:0000259" key="5">
    <source>
        <dbReference type="Pfam" id="PF25973"/>
    </source>
</evidence>
<dbReference type="SUPFAM" id="SSF111369">
    <property type="entry name" value="HlyD-like secretion proteins"/>
    <property type="match status" value="1"/>
</dbReference>
<dbReference type="STRING" id="641238.SAMN04490244_102339"/>
<evidence type="ECO:0000259" key="4">
    <source>
        <dbReference type="Pfam" id="PF25954"/>
    </source>
</evidence>
<dbReference type="AlphaFoldDB" id="A0A1H9RKS6"/>
<dbReference type="Gene3D" id="1.10.287.470">
    <property type="entry name" value="Helix hairpin bin"/>
    <property type="match status" value="1"/>
</dbReference>
<feature type="coiled-coil region" evidence="2">
    <location>
        <begin position="116"/>
        <end position="150"/>
    </location>
</feature>
<dbReference type="Gene3D" id="2.40.30.170">
    <property type="match status" value="1"/>
</dbReference>
<dbReference type="PANTHER" id="PTHR30469">
    <property type="entry name" value="MULTIDRUG RESISTANCE PROTEIN MDTA"/>
    <property type="match status" value="1"/>
</dbReference>
<protein>
    <submittedName>
        <fullName evidence="6">Membrane fusion protein, multidrug efflux system</fullName>
    </submittedName>
</protein>
<dbReference type="PANTHER" id="PTHR30469:SF29">
    <property type="entry name" value="BLR2860 PROTEIN"/>
    <property type="match status" value="1"/>
</dbReference>
<dbReference type="InterPro" id="IPR058647">
    <property type="entry name" value="BSH_CzcB-like"/>
</dbReference>
<keyword evidence="3" id="KW-0472">Membrane</keyword>
<keyword evidence="3" id="KW-1133">Transmembrane helix</keyword>
<sequence>MPENDEPERQPLSFTDDRGASRAAWIALALVVLLTGWMASGLVFPSGPEPTSEPVAEQADDPIAVAVRPSEAESVAQYFVAEGQAQPDRETTIRAEISGEVAEVLVDKGAMVEERAIIARLSRASAEANLRQAEEELSRAQREFDNASALLERGTSTVDRVAEARTALSAAEAGVTSAQEALNDTEIRAPFAGRVEELPIDPGEFVQAGGEVGRILDTQPLTVTLQVPQQTIGRLDVGQTAEVTFITGESREGEITFLGSSADPETRTFLAEITVPNEGGTIPSGVSAEVRVATGEVVAHFLSPAILSLGPEGQLGVKTVDEEDRVVFHEVEIVRAQTDGIWVRGLPDSARIITVGQGFVSAGEEVAPKVEDMFGAQVAQGEQP</sequence>
<evidence type="ECO:0000256" key="3">
    <source>
        <dbReference type="SAM" id="Phobius"/>
    </source>
</evidence>